<dbReference type="GO" id="GO:0003677">
    <property type="term" value="F:DNA binding"/>
    <property type="evidence" value="ECO:0007669"/>
    <property type="project" value="InterPro"/>
</dbReference>
<keyword evidence="1" id="KW-0678">Repressor</keyword>
<evidence type="ECO:0000256" key="1">
    <source>
        <dbReference type="ARBA" id="ARBA00022491"/>
    </source>
</evidence>
<evidence type="ECO:0000313" key="7">
    <source>
        <dbReference type="Proteomes" id="UP000177362"/>
    </source>
</evidence>
<name>A0A1G2KRE5_9BACT</name>
<evidence type="ECO:0000256" key="4">
    <source>
        <dbReference type="ARBA" id="ARBA00023163"/>
    </source>
</evidence>
<proteinExistence type="predicted"/>
<evidence type="ECO:0000259" key="5">
    <source>
        <dbReference type="Pfam" id="PF01628"/>
    </source>
</evidence>
<comment type="caution">
    <text evidence="6">The sequence shown here is derived from an EMBL/GenBank/DDBJ whole genome shotgun (WGS) entry which is preliminary data.</text>
</comment>
<evidence type="ECO:0000313" key="6">
    <source>
        <dbReference type="EMBL" id="OHA01950.1"/>
    </source>
</evidence>
<evidence type="ECO:0000256" key="3">
    <source>
        <dbReference type="ARBA" id="ARBA00023016"/>
    </source>
</evidence>
<dbReference type="Gene3D" id="1.10.10.10">
    <property type="entry name" value="Winged helix-like DNA-binding domain superfamily/Winged helix DNA-binding domain"/>
    <property type="match status" value="1"/>
</dbReference>
<keyword evidence="3" id="KW-0346">Stress response</keyword>
<dbReference type="InterPro" id="IPR021153">
    <property type="entry name" value="HrcA_C"/>
</dbReference>
<dbReference type="InterPro" id="IPR036388">
    <property type="entry name" value="WH-like_DNA-bd_sf"/>
</dbReference>
<reference evidence="6 7" key="1">
    <citation type="journal article" date="2016" name="Nat. Commun.">
        <title>Thousands of microbial genomes shed light on interconnected biogeochemical processes in an aquifer system.</title>
        <authorList>
            <person name="Anantharaman K."/>
            <person name="Brown C.T."/>
            <person name="Hug L.A."/>
            <person name="Sharon I."/>
            <person name="Castelle C.J."/>
            <person name="Probst A.J."/>
            <person name="Thomas B.C."/>
            <person name="Singh A."/>
            <person name="Wilkins M.J."/>
            <person name="Karaoz U."/>
            <person name="Brodie E.L."/>
            <person name="Williams K.H."/>
            <person name="Hubbard S.S."/>
            <person name="Banfield J.F."/>
        </authorList>
    </citation>
    <scope>NUCLEOTIDE SEQUENCE [LARGE SCALE GENOMIC DNA]</scope>
</reference>
<dbReference type="SUPFAM" id="SSF55781">
    <property type="entry name" value="GAF domain-like"/>
    <property type="match status" value="1"/>
</dbReference>
<feature type="domain" description="Heat-inducible transcription repressor HrcA C-terminal" evidence="5">
    <location>
        <begin position="133"/>
        <end position="230"/>
    </location>
</feature>
<dbReference type="PANTHER" id="PTHR34824">
    <property type="entry name" value="HEAT-INDUCIBLE TRANSCRIPTION REPRESSOR HRCA"/>
    <property type="match status" value="1"/>
</dbReference>
<sequence length="245" mass="27493">MPGLSERQKEILLAVVGEYIRTGEPVSSSDLCGRYRFGYSPATIRNELLTLTETGYLAQPHTSAGRIPTDAGYRWYVDKIEERRPQHDSLKMKRGEKHQIENLDEYDDIEEFFRASTELLAGIGHGLAIGGSLGDADEPLYKSGFGEILGDAEFLEPESRSRFGLLMDSIDEEMRGLARSHDLIEPQVFIGDENPIREARRYSMLVRQITRDGTLGIIAIIGPKRMRYEGALHLLRALGAPLDNL</sequence>
<dbReference type="Proteomes" id="UP000177362">
    <property type="component" value="Unassembled WGS sequence"/>
</dbReference>
<dbReference type="PANTHER" id="PTHR34824:SF1">
    <property type="entry name" value="HEAT-INDUCIBLE TRANSCRIPTION REPRESSOR HRCA"/>
    <property type="match status" value="1"/>
</dbReference>
<keyword evidence="4" id="KW-0804">Transcription</keyword>
<dbReference type="AlphaFoldDB" id="A0A1G2KRE5"/>
<accession>A0A1G2KRE5</accession>
<protein>
    <recommendedName>
        <fullName evidence="5">Heat-inducible transcription repressor HrcA C-terminal domain-containing protein</fullName>
    </recommendedName>
</protein>
<dbReference type="InterPro" id="IPR036390">
    <property type="entry name" value="WH_DNA-bd_sf"/>
</dbReference>
<dbReference type="SUPFAM" id="SSF46785">
    <property type="entry name" value="Winged helix' DNA-binding domain"/>
    <property type="match status" value="1"/>
</dbReference>
<organism evidence="6 7">
    <name type="scientific">Candidatus Sungbacteria bacterium RIFCSPHIGHO2_02_FULL_49_12</name>
    <dbReference type="NCBI Taxonomy" id="1802271"/>
    <lineage>
        <taxon>Bacteria</taxon>
        <taxon>Candidatus Sungiibacteriota</taxon>
    </lineage>
</organism>
<dbReference type="InterPro" id="IPR002571">
    <property type="entry name" value="HrcA"/>
</dbReference>
<dbReference type="GO" id="GO:0045892">
    <property type="term" value="P:negative regulation of DNA-templated transcription"/>
    <property type="evidence" value="ECO:0007669"/>
    <property type="project" value="TreeGrafter"/>
</dbReference>
<dbReference type="InterPro" id="IPR029016">
    <property type="entry name" value="GAF-like_dom_sf"/>
</dbReference>
<evidence type="ECO:0000256" key="2">
    <source>
        <dbReference type="ARBA" id="ARBA00023015"/>
    </source>
</evidence>
<dbReference type="EMBL" id="MHQJ01000004">
    <property type="protein sequence ID" value="OHA01950.1"/>
    <property type="molecule type" value="Genomic_DNA"/>
</dbReference>
<dbReference type="Pfam" id="PF01628">
    <property type="entry name" value="HrcA"/>
    <property type="match status" value="1"/>
</dbReference>
<dbReference type="Gene3D" id="3.30.450.40">
    <property type="match status" value="1"/>
</dbReference>
<dbReference type="STRING" id="1802271.A3C11_02445"/>
<gene>
    <name evidence="6" type="ORF">A3C11_02445</name>
</gene>
<keyword evidence="2" id="KW-0805">Transcription regulation</keyword>